<dbReference type="SUPFAM" id="SSF75304">
    <property type="entry name" value="Amidase signature (AS) enzymes"/>
    <property type="match status" value="1"/>
</dbReference>
<protein>
    <recommendedName>
        <fullName evidence="1">Amidase domain-containing protein</fullName>
    </recommendedName>
</protein>
<dbReference type="PANTHER" id="PTHR42678">
    <property type="entry name" value="AMIDASE"/>
    <property type="match status" value="1"/>
</dbReference>
<dbReference type="VEuPathDB" id="FungiDB:NECHADRAFT_85341"/>
<dbReference type="Proteomes" id="UP000005206">
    <property type="component" value="Chromosome 10"/>
</dbReference>
<dbReference type="Pfam" id="PF01425">
    <property type="entry name" value="Amidase"/>
    <property type="match status" value="1"/>
</dbReference>
<dbReference type="Gene3D" id="3.90.1300.10">
    <property type="entry name" value="Amidase signature (AS) domain"/>
    <property type="match status" value="1"/>
</dbReference>
<name>C7ZJ30_FUSV7</name>
<proteinExistence type="predicted"/>
<organism evidence="2 3">
    <name type="scientific">Fusarium vanettenii (strain ATCC MYA-4622 / CBS 123669 / FGSC 9596 / NRRL 45880 / 77-13-4)</name>
    <name type="common">Fusarium solani subsp. pisi</name>
    <dbReference type="NCBI Taxonomy" id="660122"/>
    <lineage>
        <taxon>Eukaryota</taxon>
        <taxon>Fungi</taxon>
        <taxon>Dikarya</taxon>
        <taxon>Ascomycota</taxon>
        <taxon>Pezizomycotina</taxon>
        <taxon>Sordariomycetes</taxon>
        <taxon>Hypocreomycetidae</taxon>
        <taxon>Hypocreales</taxon>
        <taxon>Nectriaceae</taxon>
        <taxon>Fusarium</taxon>
        <taxon>Fusarium solani species complex</taxon>
        <taxon>Fusarium vanettenii</taxon>
    </lineage>
</organism>
<dbReference type="OMA" id="SLTEFCG"/>
<dbReference type="RefSeq" id="XP_003041657.1">
    <property type="nucleotide sequence ID" value="XM_003041611.1"/>
</dbReference>
<keyword evidence="3" id="KW-1185">Reference proteome</keyword>
<gene>
    <name evidence="2" type="ORF">NECHADRAFT_85341</name>
</gene>
<evidence type="ECO:0000313" key="2">
    <source>
        <dbReference type="EMBL" id="EEU35944.1"/>
    </source>
</evidence>
<dbReference type="InterPro" id="IPR023631">
    <property type="entry name" value="Amidase_dom"/>
</dbReference>
<dbReference type="STRING" id="660122.C7ZJ30"/>
<evidence type="ECO:0000313" key="3">
    <source>
        <dbReference type="Proteomes" id="UP000005206"/>
    </source>
</evidence>
<evidence type="ECO:0000259" key="1">
    <source>
        <dbReference type="Pfam" id="PF01425"/>
    </source>
</evidence>
<dbReference type="PANTHER" id="PTHR42678:SF34">
    <property type="entry name" value="OS04G0183300 PROTEIN"/>
    <property type="match status" value="1"/>
</dbReference>
<dbReference type="eggNOG" id="KOG1211">
    <property type="taxonomic scope" value="Eukaryota"/>
</dbReference>
<dbReference type="HOGENOM" id="CLU_009600_14_3_1"/>
<dbReference type="InterPro" id="IPR036928">
    <property type="entry name" value="AS_sf"/>
</dbReference>
<dbReference type="KEGG" id="nhe:NECHADRAFT_85341"/>
<accession>C7ZJ30</accession>
<dbReference type="AlphaFoldDB" id="C7ZJ30"/>
<dbReference type="OrthoDB" id="566138at2759"/>
<sequence length="523" mass="56606">MYAMEIKVDVLTLTAAQLQRLLGAKVVTSVDVVKLYLAQISKHNHAGLHLNAIISVAEHDSLIARAQELDYERSQGRDLCNTVDLPTTCGSYAFKQGRPKKNANLINTLKEAGLIILAKANLSELGNAKGSDLMAGWSAVGGQVRLQQARSAACSTDQYHQTQSPYIKGGVAKNATWFTNTGPAGSSSGSAVSVAAGFAPVSLGTELNGSIMMPAARTGLYAVKLTPESVDNDGFQPGAPGWDSQGPYAKTATDIATLSAILQLHDPGYYHPLTTSWNGLKVGFVDPTLWRSDPTAIEPVEGFFNQTDNALFAAQAKIEESGGKVARSVPVASWEDITGAMPDFSQMEEIFPFQMKRRFPKFLQLFDSVPQTLEELIKFNEDHADLEFTERDNNQKGLEAGRDTTITQEQYDRNFEALRGTASHTLLGMMKEYDVDVLLGPCDSRFNSVGAAAGFPVGNLPLGFADFNGRPFSLHAIAPANEEAKIFQVMSAWEASFPDNVRPPPLLVDGAFPLQQIVMEDVN</sequence>
<reference evidence="2 3" key="1">
    <citation type="journal article" date="2009" name="PLoS Genet.">
        <title>The genome of Nectria haematococca: contribution of supernumerary chromosomes to gene expansion.</title>
        <authorList>
            <person name="Coleman J.J."/>
            <person name="Rounsley S.D."/>
            <person name="Rodriguez-Carres M."/>
            <person name="Kuo A."/>
            <person name="Wasmann C.C."/>
            <person name="Grimwood J."/>
            <person name="Schmutz J."/>
            <person name="Taga M."/>
            <person name="White G.J."/>
            <person name="Zhou S."/>
            <person name="Schwartz D.C."/>
            <person name="Freitag M."/>
            <person name="Ma L.J."/>
            <person name="Danchin E.G."/>
            <person name="Henrissat B."/>
            <person name="Coutinho P.M."/>
            <person name="Nelson D.R."/>
            <person name="Straney D."/>
            <person name="Napoli C.A."/>
            <person name="Barker B.M."/>
            <person name="Gribskov M."/>
            <person name="Rep M."/>
            <person name="Kroken S."/>
            <person name="Molnar I."/>
            <person name="Rensing C."/>
            <person name="Kennell J.C."/>
            <person name="Zamora J."/>
            <person name="Farman M.L."/>
            <person name="Selker E.U."/>
            <person name="Salamov A."/>
            <person name="Shapiro H."/>
            <person name="Pangilinan J."/>
            <person name="Lindquist E."/>
            <person name="Lamers C."/>
            <person name="Grigoriev I.V."/>
            <person name="Geiser D.M."/>
            <person name="Covert S.F."/>
            <person name="Temporini E."/>
            <person name="Vanetten H.D."/>
        </authorList>
    </citation>
    <scope>NUCLEOTIDE SEQUENCE [LARGE SCALE GENOMIC DNA]</scope>
    <source>
        <strain evidence="3">ATCC MYA-4622 / CBS 123669 / FGSC 9596 / NRRL 45880 / 77-13-4</strain>
    </source>
</reference>
<feature type="domain" description="Amidase" evidence="1">
    <location>
        <begin position="78"/>
        <end position="441"/>
    </location>
</feature>
<dbReference type="GeneID" id="9673996"/>
<dbReference type="EMBL" id="GG698932">
    <property type="protein sequence ID" value="EEU35944.1"/>
    <property type="molecule type" value="Genomic_DNA"/>
</dbReference>
<dbReference type="InParanoid" id="C7ZJ30"/>